<dbReference type="PANTHER" id="PTHR38674:SF1">
    <property type="entry name" value="ALKANE 1-MONOOXYGENASE 1"/>
    <property type="match status" value="1"/>
</dbReference>
<evidence type="ECO:0000256" key="5">
    <source>
        <dbReference type="ARBA" id="ARBA00022692"/>
    </source>
</evidence>
<keyword evidence="15" id="KW-1185">Reference proteome</keyword>
<dbReference type="PANTHER" id="PTHR38674">
    <property type="entry name" value="ALKANE 1-MONOOXYGENASE 1"/>
    <property type="match status" value="1"/>
</dbReference>
<dbReference type="Proteomes" id="UP001501337">
    <property type="component" value="Unassembled WGS sequence"/>
</dbReference>
<evidence type="ECO:0000256" key="9">
    <source>
        <dbReference type="ARBA" id="ARBA00023004"/>
    </source>
</evidence>
<reference evidence="15" key="1">
    <citation type="journal article" date="2019" name="Int. J. Syst. Evol. Microbiol.">
        <title>The Global Catalogue of Microorganisms (GCM) 10K type strain sequencing project: providing services to taxonomists for standard genome sequencing and annotation.</title>
        <authorList>
            <consortium name="The Broad Institute Genomics Platform"/>
            <consortium name="The Broad Institute Genome Sequencing Center for Infectious Disease"/>
            <person name="Wu L."/>
            <person name="Ma J."/>
        </authorList>
    </citation>
    <scope>NUCLEOTIDE SEQUENCE [LARGE SCALE GENOMIC DNA]</scope>
    <source>
        <strain evidence="15">JCM 17555</strain>
    </source>
</reference>
<gene>
    <name evidence="14" type="ORF">GCM10022278_37130</name>
</gene>
<sequence length="393" mass="45145">MSAHVFVSDSGEHYIDRKRYAWIFSLLIPASVIVGPLLYMQTGSALALWTPLFFYYTIIPLLDRLLGEDRSNPPESVVPQLEADHYYRYCTYALVPILWGSFLFSAWFVGTQSLPWHGVLAVALLCGQVCGFGLNLGHELGHKKSKNEQWLAKIVLSLGAYGHFYIEHNKGHHKAVATPEDCASSRMGENIYSFAMRELPGSFLRAWRLEADRLRGRHLSVWSMQNEILQPLALSLVLYTTLLTAFGWVMLPFLAITFLWGAFQLTSANYIEHYGLLRQRLPNGRYERCEPHHSWNSNHVFSNWALFHLQRHSDHHANPTRRFQSLRHFDKLPELPSGYTGMYLLAWIPPLWFHVMNPRLLKAVCHDATKINFQPALRARLIGQYDLSATTAH</sequence>
<feature type="transmembrane region" description="Helical" evidence="12">
    <location>
        <begin position="86"/>
        <end position="108"/>
    </location>
</feature>
<feature type="transmembrane region" description="Helical" evidence="12">
    <location>
        <begin position="232"/>
        <end position="263"/>
    </location>
</feature>
<keyword evidence="5 12" id="KW-0812">Transmembrane</keyword>
<dbReference type="RefSeq" id="WP_344809219.1">
    <property type="nucleotide sequence ID" value="NZ_BAABBO010000019.1"/>
</dbReference>
<keyword evidence="6" id="KW-0479">Metal-binding</keyword>
<keyword evidence="8" id="KW-0560">Oxidoreductase</keyword>
<evidence type="ECO:0000256" key="11">
    <source>
        <dbReference type="ARBA" id="ARBA00023136"/>
    </source>
</evidence>
<keyword evidence="11 12" id="KW-0472">Membrane</keyword>
<keyword evidence="4" id="KW-0997">Cell inner membrane</keyword>
<keyword evidence="7 12" id="KW-1133">Transmembrane helix</keyword>
<accession>A0ABP7Q5B9</accession>
<evidence type="ECO:0000313" key="15">
    <source>
        <dbReference type="Proteomes" id="UP001501337"/>
    </source>
</evidence>
<evidence type="ECO:0000256" key="7">
    <source>
        <dbReference type="ARBA" id="ARBA00022989"/>
    </source>
</evidence>
<dbReference type="CDD" id="cd03512">
    <property type="entry name" value="Alkane-hydroxylase"/>
    <property type="match status" value="1"/>
</dbReference>
<dbReference type="InterPro" id="IPR005804">
    <property type="entry name" value="FA_desaturase_dom"/>
</dbReference>
<feature type="transmembrane region" description="Helical" evidence="12">
    <location>
        <begin position="46"/>
        <end position="66"/>
    </location>
</feature>
<organism evidence="14 15">
    <name type="scientific">Allohahella marinimesophila</name>
    <dbReference type="NCBI Taxonomy" id="1054972"/>
    <lineage>
        <taxon>Bacteria</taxon>
        <taxon>Pseudomonadati</taxon>
        <taxon>Pseudomonadota</taxon>
        <taxon>Gammaproteobacteria</taxon>
        <taxon>Oceanospirillales</taxon>
        <taxon>Hahellaceae</taxon>
        <taxon>Allohahella</taxon>
    </lineage>
</organism>
<keyword evidence="10" id="KW-0503">Monooxygenase</keyword>
<name>A0ABP7Q5B9_9GAMM</name>
<feature type="transmembrane region" description="Helical" evidence="12">
    <location>
        <begin position="114"/>
        <end position="136"/>
    </location>
</feature>
<evidence type="ECO:0000256" key="8">
    <source>
        <dbReference type="ARBA" id="ARBA00023002"/>
    </source>
</evidence>
<evidence type="ECO:0000256" key="1">
    <source>
        <dbReference type="ARBA" id="ARBA00004429"/>
    </source>
</evidence>
<evidence type="ECO:0000259" key="13">
    <source>
        <dbReference type="Pfam" id="PF00487"/>
    </source>
</evidence>
<feature type="domain" description="Fatty acid desaturase" evidence="13">
    <location>
        <begin position="116"/>
        <end position="330"/>
    </location>
</feature>
<evidence type="ECO:0000256" key="2">
    <source>
        <dbReference type="ARBA" id="ARBA00010823"/>
    </source>
</evidence>
<evidence type="ECO:0000256" key="4">
    <source>
        <dbReference type="ARBA" id="ARBA00022519"/>
    </source>
</evidence>
<evidence type="ECO:0000256" key="3">
    <source>
        <dbReference type="ARBA" id="ARBA00022475"/>
    </source>
</evidence>
<evidence type="ECO:0000313" key="14">
    <source>
        <dbReference type="EMBL" id="GAA3976837.1"/>
    </source>
</evidence>
<keyword evidence="9" id="KW-0408">Iron</keyword>
<comment type="subcellular location">
    <subcellularLocation>
        <location evidence="1">Cell inner membrane</location>
        <topology evidence="1">Multi-pass membrane protein</topology>
    </subcellularLocation>
</comment>
<dbReference type="InterPro" id="IPR033885">
    <property type="entry name" value="AlkB/XylM"/>
</dbReference>
<comment type="similarity">
    <text evidence="2">Belongs to the fatty acid desaturase type 1 family. AlkB subfamily.</text>
</comment>
<dbReference type="EMBL" id="BAABBO010000019">
    <property type="protein sequence ID" value="GAA3976837.1"/>
    <property type="molecule type" value="Genomic_DNA"/>
</dbReference>
<evidence type="ECO:0000256" key="6">
    <source>
        <dbReference type="ARBA" id="ARBA00022723"/>
    </source>
</evidence>
<evidence type="ECO:0000256" key="12">
    <source>
        <dbReference type="SAM" id="Phobius"/>
    </source>
</evidence>
<evidence type="ECO:0000256" key="10">
    <source>
        <dbReference type="ARBA" id="ARBA00023033"/>
    </source>
</evidence>
<proteinExistence type="inferred from homology"/>
<keyword evidence="3" id="KW-1003">Cell membrane</keyword>
<feature type="transmembrane region" description="Helical" evidence="12">
    <location>
        <begin position="20"/>
        <end position="40"/>
    </location>
</feature>
<dbReference type="Pfam" id="PF00487">
    <property type="entry name" value="FA_desaturase"/>
    <property type="match status" value="1"/>
</dbReference>
<protein>
    <submittedName>
        <fullName evidence="14">Alkane 1-monooxygenase</fullName>
    </submittedName>
</protein>
<comment type="caution">
    <text evidence="14">The sequence shown here is derived from an EMBL/GenBank/DDBJ whole genome shotgun (WGS) entry which is preliminary data.</text>
</comment>